<evidence type="ECO:0000313" key="2">
    <source>
        <dbReference type="EMBL" id="MBI6633719.1"/>
    </source>
</evidence>
<dbReference type="EMBL" id="JAEILM010000040">
    <property type="protein sequence ID" value="MBI6633719.1"/>
    <property type="molecule type" value="Genomic_DNA"/>
</dbReference>
<gene>
    <name evidence="2" type="ORF">YA0871_13695</name>
</gene>
<accession>A0ABS0V428</accession>
<keyword evidence="3" id="KW-1185">Reference proteome</keyword>
<comment type="caution">
    <text evidence="2">The sequence shown here is derived from an EMBL/GenBank/DDBJ whole genome shotgun (WGS) entry which is preliminary data.</text>
</comment>
<name>A0ABS0V428_9PSED</name>
<evidence type="ECO:0000313" key="3">
    <source>
        <dbReference type="Proteomes" id="UP000607562"/>
    </source>
</evidence>
<sequence>MQTEPHQQDAGLPTTASARNPPALAALTNAGAQMNIEYRPPSSWLLDNQSLLNQRVYYWWLTQNTAVPTTRIIRNKMAQASTVLSGLRALVELLIASPLVGFIGDCTKTRPQ</sequence>
<organism evidence="2 3">
    <name type="scientific">Pseudomonas paralactis</name>
    <dbReference type="NCBI Taxonomy" id="1615673"/>
    <lineage>
        <taxon>Bacteria</taxon>
        <taxon>Pseudomonadati</taxon>
        <taxon>Pseudomonadota</taxon>
        <taxon>Gammaproteobacteria</taxon>
        <taxon>Pseudomonadales</taxon>
        <taxon>Pseudomonadaceae</taxon>
        <taxon>Pseudomonas</taxon>
    </lineage>
</organism>
<dbReference type="Proteomes" id="UP000607562">
    <property type="component" value="Unassembled WGS sequence"/>
</dbReference>
<dbReference type="RefSeq" id="WP_198707693.1">
    <property type="nucleotide sequence ID" value="NZ_JAEILM010000040.1"/>
</dbReference>
<reference evidence="2 3" key="1">
    <citation type="submission" date="2020-12" db="EMBL/GenBank/DDBJ databases">
        <title>Comparative genomic insights into the epidemiology and virulence of plant pathogenic Pseudomonads from Turkey.</title>
        <authorList>
            <person name="Dillon M."/>
            <person name="Ruiz-Bedoya T."/>
            <person name="Bendalovic-Torma C."/>
            <person name="Guttman K.M."/>
            <person name="Kwak H."/>
            <person name="Middleton M.A."/>
            <person name="Wang P.W."/>
            <person name="Horuz S."/>
            <person name="Aysan Y."/>
            <person name="Guttman D.S."/>
        </authorList>
    </citation>
    <scope>NUCLEOTIDE SEQUENCE [LARGE SCALE GENOMIC DNA]</scope>
    <source>
        <strain evidence="2 3">Marul_2_1</strain>
    </source>
</reference>
<feature type="region of interest" description="Disordered" evidence="1">
    <location>
        <begin position="1"/>
        <end position="22"/>
    </location>
</feature>
<evidence type="ECO:0000256" key="1">
    <source>
        <dbReference type="SAM" id="MobiDB-lite"/>
    </source>
</evidence>
<protein>
    <submittedName>
        <fullName evidence="2">Uncharacterized protein</fullName>
    </submittedName>
</protein>
<proteinExistence type="predicted"/>